<keyword evidence="3" id="KW-1185">Reference proteome</keyword>
<comment type="caution">
    <text evidence="2">The sequence shown here is derived from an EMBL/GenBank/DDBJ whole genome shotgun (WGS) entry which is preliminary data.</text>
</comment>
<keyword evidence="1" id="KW-1133">Transmembrane helix</keyword>
<name>A0A7J7KBD7_BUGNE</name>
<protein>
    <submittedName>
        <fullName evidence="2">Uncharacterized protein</fullName>
    </submittedName>
</protein>
<reference evidence="2" key="1">
    <citation type="submission" date="2020-06" db="EMBL/GenBank/DDBJ databases">
        <title>Draft genome of Bugula neritina, a colonial animal packing powerful symbionts and potential medicines.</title>
        <authorList>
            <person name="Rayko M."/>
        </authorList>
    </citation>
    <scope>NUCLEOTIDE SEQUENCE [LARGE SCALE GENOMIC DNA]</scope>
    <source>
        <strain evidence="2">Kwan_BN1</strain>
    </source>
</reference>
<dbReference type="EMBL" id="VXIV02000978">
    <property type="protein sequence ID" value="KAF6034876.1"/>
    <property type="molecule type" value="Genomic_DNA"/>
</dbReference>
<keyword evidence="1" id="KW-0472">Membrane</keyword>
<dbReference type="AlphaFoldDB" id="A0A7J7KBD7"/>
<gene>
    <name evidence="2" type="ORF">EB796_006826</name>
</gene>
<feature type="transmembrane region" description="Helical" evidence="1">
    <location>
        <begin position="61"/>
        <end position="82"/>
    </location>
</feature>
<accession>A0A7J7KBD7</accession>
<evidence type="ECO:0000313" key="2">
    <source>
        <dbReference type="EMBL" id="KAF6034876.1"/>
    </source>
</evidence>
<evidence type="ECO:0000313" key="3">
    <source>
        <dbReference type="Proteomes" id="UP000593567"/>
    </source>
</evidence>
<dbReference type="Proteomes" id="UP000593567">
    <property type="component" value="Unassembled WGS sequence"/>
</dbReference>
<proteinExistence type="predicted"/>
<sequence>MHVDITQPDHLSCWSEPLINLDWLFTPSNYITDTTKDRDFLPHCVINYRPFIIAVEPMNSVLLLVILCIMTVPAVIFTVWTVGQGCVLRH</sequence>
<evidence type="ECO:0000256" key="1">
    <source>
        <dbReference type="SAM" id="Phobius"/>
    </source>
</evidence>
<organism evidence="2 3">
    <name type="scientific">Bugula neritina</name>
    <name type="common">Brown bryozoan</name>
    <name type="synonym">Sertularia neritina</name>
    <dbReference type="NCBI Taxonomy" id="10212"/>
    <lineage>
        <taxon>Eukaryota</taxon>
        <taxon>Metazoa</taxon>
        <taxon>Spiralia</taxon>
        <taxon>Lophotrochozoa</taxon>
        <taxon>Bryozoa</taxon>
        <taxon>Gymnolaemata</taxon>
        <taxon>Cheilostomatida</taxon>
        <taxon>Flustrina</taxon>
        <taxon>Buguloidea</taxon>
        <taxon>Bugulidae</taxon>
        <taxon>Bugula</taxon>
    </lineage>
</organism>
<keyword evidence="1" id="KW-0812">Transmembrane</keyword>